<proteinExistence type="predicted"/>
<evidence type="ECO:0000313" key="5">
    <source>
        <dbReference type="Proteomes" id="UP000248214"/>
    </source>
</evidence>
<dbReference type="UniPathway" id="UPA00120">
    <property type="reaction ID" value="UER00203"/>
</dbReference>
<dbReference type="SUPFAM" id="SSF55298">
    <property type="entry name" value="YjgF-like"/>
    <property type="match status" value="1"/>
</dbReference>
<dbReference type="PROSITE" id="PS51167">
    <property type="entry name" value="CHORISMATE_MUT_1"/>
    <property type="match status" value="1"/>
</dbReference>
<dbReference type="Gene3D" id="3.30.1330.40">
    <property type="entry name" value="RutC-like"/>
    <property type="match status" value="1"/>
</dbReference>
<dbReference type="GO" id="GO:0009073">
    <property type="term" value="P:aromatic amino acid family biosynthetic process"/>
    <property type="evidence" value="ECO:0007669"/>
    <property type="project" value="UniProtKB-UniRule"/>
</dbReference>
<dbReference type="InterPro" id="IPR035959">
    <property type="entry name" value="RutC-like_sf"/>
</dbReference>
<dbReference type="GO" id="GO:0004106">
    <property type="term" value="F:chorismate mutase activity"/>
    <property type="evidence" value="ECO:0007669"/>
    <property type="project" value="UniProtKB-UniRule"/>
</dbReference>
<dbReference type="PIRSF" id="PIRSF005965">
    <property type="entry name" value="Chor_mut_AroH"/>
    <property type="match status" value="1"/>
</dbReference>
<comment type="caution">
    <text evidence="4">The sequence shown here is derived from an EMBL/GenBank/DDBJ whole genome shotgun (WGS) entry which is preliminary data.</text>
</comment>
<feature type="binding site" evidence="2">
    <location>
        <position position="107"/>
    </location>
    <ligand>
        <name>prephenate</name>
        <dbReference type="ChEBI" id="CHEBI:29934"/>
    </ligand>
</feature>
<dbReference type="AlphaFoldDB" id="A0A323TKM8"/>
<dbReference type="OrthoDB" id="9802232at2"/>
<dbReference type="Proteomes" id="UP000248214">
    <property type="component" value="Unassembled WGS sequence"/>
</dbReference>
<dbReference type="NCBIfam" id="TIGR01796">
    <property type="entry name" value="CM_mono_aroH"/>
    <property type="match status" value="1"/>
</dbReference>
<accession>A0A323TKM8</accession>
<keyword evidence="3" id="KW-0413">Isomerase</keyword>
<gene>
    <name evidence="4" type="primary">aroH</name>
    <name evidence="4" type="ORF">CR194_02990</name>
</gene>
<sequence length="127" mass="14354">MIRGVRGATTVDKNEKERIFQATIEVMKEIQEVNSLHPDDISHIIITMTDDLNATFPARALRELPGYQFVPVMCAQEIAVPDSLAKCIRLMVTVNTSKKPKDIQHVYLKGAVHLRPDLSLTKEQKSR</sequence>
<dbReference type="RefSeq" id="WP_110608147.1">
    <property type="nucleotide sequence ID" value="NZ_PDOD01000001.1"/>
</dbReference>
<feature type="binding site" evidence="2">
    <location>
        <position position="6"/>
    </location>
    <ligand>
        <name>prephenate</name>
        <dbReference type="ChEBI" id="CHEBI:29934"/>
    </ligand>
</feature>
<dbReference type="PANTHER" id="PTHR21164">
    <property type="entry name" value="CHORISMATE MUTASE"/>
    <property type="match status" value="1"/>
</dbReference>
<dbReference type="GO" id="GO:0008652">
    <property type="term" value="P:amino acid biosynthetic process"/>
    <property type="evidence" value="ECO:0007669"/>
    <property type="project" value="UniProtKB-UniRule"/>
</dbReference>
<evidence type="ECO:0000256" key="3">
    <source>
        <dbReference type="PROSITE-ProRule" id="PRU00514"/>
    </source>
</evidence>
<evidence type="ECO:0000256" key="1">
    <source>
        <dbReference type="NCBIfam" id="TIGR01796"/>
    </source>
</evidence>
<reference evidence="4 5" key="1">
    <citation type="submission" date="2017-10" db="EMBL/GenBank/DDBJ databases">
        <title>Bacillus sp. nov., a halophilic bacterium isolated from a Keqin Lake.</title>
        <authorList>
            <person name="Wang H."/>
        </authorList>
    </citation>
    <scope>NUCLEOTIDE SEQUENCE [LARGE SCALE GENOMIC DNA]</scope>
    <source>
        <strain evidence="4 5">KQ-12</strain>
    </source>
</reference>
<dbReference type="PANTHER" id="PTHR21164:SF0">
    <property type="entry name" value="CHORISMATE MUTASE AROH"/>
    <property type="match status" value="1"/>
</dbReference>
<dbReference type="CDD" id="cd02185">
    <property type="entry name" value="AroH"/>
    <property type="match status" value="1"/>
</dbReference>
<name>A0A323TKM8_9BACI</name>
<evidence type="ECO:0000313" key="4">
    <source>
        <dbReference type="EMBL" id="PYZ94514.1"/>
    </source>
</evidence>
<dbReference type="Pfam" id="PF07736">
    <property type="entry name" value="CM_1"/>
    <property type="match status" value="1"/>
</dbReference>
<feature type="binding site" evidence="2">
    <location>
        <position position="89"/>
    </location>
    <ligand>
        <name>prephenate</name>
        <dbReference type="ChEBI" id="CHEBI:29934"/>
    </ligand>
</feature>
<comment type="catalytic activity">
    <reaction evidence="3">
        <text>chorismate = prephenate</text>
        <dbReference type="Rhea" id="RHEA:13897"/>
        <dbReference type="ChEBI" id="CHEBI:29748"/>
        <dbReference type="ChEBI" id="CHEBI:29934"/>
        <dbReference type="EC" id="5.4.99.5"/>
    </reaction>
</comment>
<dbReference type="InterPro" id="IPR008243">
    <property type="entry name" value="Chorismate_mutase_AroH"/>
</dbReference>
<organism evidence="4 5">
    <name type="scientific">Salipaludibacillus keqinensis</name>
    <dbReference type="NCBI Taxonomy" id="2045207"/>
    <lineage>
        <taxon>Bacteria</taxon>
        <taxon>Bacillati</taxon>
        <taxon>Bacillota</taxon>
        <taxon>Bacilli</taxon>
        <taxon>Bacillales</taxon>
        <taxon>Bacillaceae</taxon>
    </lineage>
</organism>
<dbReference type="EC" id="5.4.99.5" evidence="1 3"/>
<evidence type="ECO:0000256" key="2">
    <source>
        <dbReference type="PIRSR" id="PIRSR005965-1"/>
    </source>
</evidence>
<keyword evidence="2 3" id="KW-0028">Amino-acid biosynthesis</keyword>
<dbReference type="EMBL" id="PDOD01000001">
    <property type="protein sequence ID" value="PYZ94514.1"/>
    <property type="molecule type" value="Genomic_DNA"/>
</dbReference>
<keyword evidence="5" id="KW-1185">Reference proteome</keyword>
<keyword evidence="2 3" id="KW-0057">Aromatic amino acid biosynthesis</keyword>
<dbReference type="GO" id="GO:0046417">
    <property type="term" value="P:chorismate metabolic process"/>
    <property type="evidence" value="ECO:0007669"/>
    <property type="project" value="TreeGrafter"/>
</dbReference>
<protein>
    <recommendedName>
        <fullName evidence="1 3">chorismate mutase</fullName>
        <ecNumber evidence="1 3">5.4.99.5</ecNumber>
    </recommendedName>
</protein>